<keyword evidence="3" id="KW-0560">Oxidoreductase</keyword>
<dbReference type="Gene3D" id="3.60.130.10">
    <property type="entry name" value="Clavaminate synthase-like"/>
    <property type="match status" value="1"/>
</dbReference>
<dbReference type="EMBL" id="JAGIOO010000001">
    <property type="protein sequence ID" value="MBP2479344.1"/>
    <property type="molecule type" value="Genomic_DNA"/>
</dbReference>
<dbReference type="InterPro" id="IPR003819">
    <property type="entry name" value="TauD/TfdA-like"/>
</dbReference>
<gene>
    <name evidence="6" type="ORF">JOF53_008216</name>
</gene>
<evidence type="ECO:0000259" key="5">
    <source>
        <dbReference type="Pfam" id="PF02668"/>
    </source>
</evidence>
<reference evidence="6 7" key="1">
    <citation type="submission" date="2021-03" db="EMBL/GenBank/DDBJ databases">
        <title>Sequencing the genomes of 1000 actinobacteria strains.</title>
        <authorList>
            <person name="Klenk H.-P."/>
        </authorList>
    </citation>
    <scope>NUCLEOTIDE SEQUENCE [LARGE SCALE GENOMIC DNA]</scope>
    <source>
        <strain evidence="6 7">DSM 44580</strain>
    </source>
</reference>
<dbReference type="SUPFAM" id="SSF51197">
    <property type="entry name" value="Clavaminate synthase-like"/>
    <property type="match status" value="1"/>
</dbReference>
<comment type="similarity">
    <text evidence="1">Belongs to the clavaminate synthase family.</text>
</comment>
<evidence type="ECO:0000256" key="4">
    <source>
        <dbReference type="ARBA" id="ARBA00023004"/>
    </source>
</evidence>
<dbReference type="InterPro" id="IPR053447">
    <property type="entry name" value="Alpha-KG_dependent_hydroxylase"/>
</dbReference>
<dbReference type="RefSeq" id="WP_086789529.1">
    <property type="nucleotide sequence ID" value="NZ_JAGIOO010000001.1"/>
</dbReference>
<feature type="domain" description="TauD/TfdA-like" evidence="5">
    <location>
        <begin position="140"/>
        <end position="321"/>
    </location>
</feature>
<keyword evidence="4" id="KW-0408">Iron</keyword>
<evidence type="ECO:0000256" key="3">
    <source>
        <dbReference type="ARBA" id="ARBA00023002"/>
    </source>
</evidence>
<evidence type="ECO:0000313" key="6">
    <source>
        <dbReference type="EMBL" id="MBP2479344.1"/>
    </source>
</evidence>
<dbReference type="InterPro" id="IPR042098">
    <property type="entry name" value="TauD-like_sf"/>
</dbReference>
<comment type="caution">
    <text evidence="6">The sequence shown here is derived from an EMBL/GenBank/DDBJ whole genome shotgun (WGS) entry which is preliminary data.</text>
</comment>
<dbReference type="Proteomes" id="UP001519363">
    <property type="component" value="Unassembled WGS sequence"/>
</dbReference>
<keyword evidence="7" id="KW-1185">Reference proteome</keyword>
<keyword evidence="2" id="KW-0479">Metal-binding</keyword>
<evidence type="ECO:0000256" key="2">
    <source>
        <dbReference type="ARBA" id="ARBA00022723"/>
    </source>
</evidence>
<proteinExistence type="inferred from homology"/>
<organism evidence="6 7">
    <name type="scientific">Crossiella equi</name>
    <dbReference type="NCBI Taxonomy" id="130796"/>
    <lineage>
        <taxon>Bacteria</taxon>
        <taxon>Bacillati</taxon>
        <taxon>Actinomycetota</taxon>
        <taxon>Actinomycetes</taxon>
        <taxon>Pseudonocardiales</taxon>
        <taxon>Pseudonocardiaceae</taxon>
        <taxon>Crossiella</taxon>
    </lineage>
</organism>
<sequence length="343" mass="38357">MQTVHLGDSDVAAITALVDELATRHQTVETAAFHQEAKLLSEELPRGLRRALHEYRLAEPTGTLVVSGLPVADGDLGPTPGDWRHQPTPPTTLRPDISFFLLGCVLGEPIAWATQQDGRIMHDVFPIKGFEHDQIGWGSEEDLTWHTEDAFHPLRTDYLGLMCLRNPDDVETTIGEIADAEFTPEIRAELFREQFHILPDDSHRPKNAAGSASLDSGRVAELKARSLARVDAALAEPRPVPVLFGDPEAPYVCFDPHYMRGAQGEHQQRVLDEAAAEIDKIMTGVVLQPGDVVFVDNYRVVHGRKPFKARFDGTDRWLRRLNIARDLRKSRDSRLDATSRVIY</sequence>
<accession>A0ABS5ARZ8</accession>
<protein>
    <submittedName>
        <fullName evidence="6">Fe(II)/alpha-ketoglutarate-dependent arginine beta-hydroxylase</fullName>
    </submittedName>
</protein>
<dbReference type="InterPro" id="IPR014503">
    <property type="entry name" value="Clavaminate_syn-like"/>
</dbReference>
<dbReference type="NCBIfam" id="NF041363">
    <property type="entry name" value="GntD_guanitoxin"/>
    <property type="match status" value="1"/>
</dbReference>
<name>A0ABS5ARZ8_9PSEU</name>
<dbReference type="Pfam" id="PF02668">
    <property type="entry name" value="TauD"/>
    <property type="match status" value="1"/>
</dbReference>
<evidence type="ECO:0000256" key="1">
    <source>
        <dbReference type="ARBA" id="ARBA00008425"/>
    </source>
</evidence>
<evidence type="ECO:0000313" key="7">
    <source>
        <dbReference type="Proteomes" id="UP001519363"/>
    </source>
</evidence>
<dbReference type="PIRSF" id="PIRSF019543">
    <property type="entry name" value="Clavaminate_syn"/>
    <property type="match status" value="1"/>
</dbReference>